<dbReference type="AlphaFoldDB" id="J6EYU7"/>
<dbReference type="RefSeq" id="XP_014179749.1">
    <property type="nucleotide sequence ID" value="XM_014324274.1"/>
</dbReference>
<dbReference type="GO" id="GO:0000981">
    <property type="term" value="F:DNA-binding transcription factor activity, RNA polymerase II-specific"/>
    <property type="evidence" value="ECO:0007669"/>
    <property type="project" value="TreeGrafter"/>
</dbReference>
<evidence type="ECO:0000313" key="8">
    <source>
        <dbReference type="Proteomes" id="UP000002748"/>
    </source>
</evidence>
<dbReference type="EMBL" id="ALBS01000217">
    <property type="protein sequence ID" value="EJT48007.1"/>
    <property type="molecule type" value="Genomic_DNA"/>
</dbReference>
<dbReference type="SUPFAM" id="SSF57667">
    <property type="entry name" value="beta-beta-alpha zinc fingers"/>
    <property type="match status" value="1"/>
</dbReference>
<dbReference type="SMART" id="SM00355">
    <property type="entry name" value="ZnF_C2H2"/>
    <property type="match status" value="3"/>
</dbReference>
<dbReference type="HOGENOM" id="CLU_368091_0_0_1"/>
<dbReference type="GO" id="GO:0000978">
    <property type="term" value="F:RNA polymerase II cis-regulatory region sequence-specific DNA binding"/>
    <property type="evidence" value="ECO:0007669"/>
    <property type="project" value="TreeGrafter"/>
</dbReference>
<evidence type="ECO:0000256" key="2">
    <source>
        <dbReference type="ARBA" id="ARBA00022771"/>
    </source>
</evidence>
<evidence type="ECO:0000256" key="3">
    <source>
        <dbReference type="ARBA" id="ARBA00022833"/>
    </source>
</evidence>
<dbReference type="OrthoDB" id="8117402at2759"/>
<proteinExistence type="predicted"/>
<evidence type="ECO:0000313" key="7">
    <source>
        <dbReference type="EMBL" id="EJT48007.1"/>
    </source>
</evidence>
<gene>
    <name evidence="7" type="ORF">A1Q1_03045</name>
</gene>
<comment type="caution">
    <text evidence="7">The sequence shown here is derived from an EMBL/GenBank/DDBJ whole genome shotgun (WGS) entry which is preliminary data.</text>
</comment>
<name>J6EYU7_TRIAS</name>
<evidence type="ECO:0000259" key="6">
    <source>
        <dbReference type="PROSITE" id="PS50157"/>
    </source>
</evidence>
<dbReference type="InterPro" id="IPR013087">
    <property type="entry name" value="Znf_C2H2_type"/>
</dbReference>
<evidence type="ECO:0000256" key="1">
    <source>
        <dbReference type="ARBA" id="ARBA00022723"/>
    </source>
</evidence>
<dbReference type="Proteomes" id="UP000002748">
    <property type="component" value="Unassembled WGS sequence"/>
</dbReference>
<dbReference type="Gene3D" id="3.30.160.60">
    <property type="entry name" value="Classic Zinc Finger"/>
    <property type="match status" value="2"/>
</dbReference>
<feature type="compositionally biased region" description="Low complexity" evidence="5">
    <location>
        <begin position="82"/>
        <end position="94"/>
    </location>
</feature>
<dbReference type="GO" id="GO:0008270">
    <property type="term" value="F:zinc ion binding"/>
    <property type="evidence" value="ECO:0007669"/>
    <property type="project" value="UniProtKB-KW"/>
</dbReference>
<dbReference type="VEuPathDB" id="FungiDB:A1Q1_03045"/>
<feature type="domain" description="C2H2-type" evidence="6">
    <location>
        <begin position="694"/>
        <end position="725"/>
    </location>
</feature>
<dbReference type="KEGG" id="tasa:A1Q1_03045"/>
<dbReference type="PANTHER" id="PTHR23235:SF120">
    <property type="entry name" value="KRUPPEL-LIKE FACTOR 15"/>
    <property type="match status" value="1"/>
</dbReference>
<sequence>MLSGVETADNFDLDDLMKRFTTAADSPARPMVPKSMVHDQQQQLEQYSGDGSPTFDPNGFNGADLANTSNSSEWLNLSFESVLGSGSPSSRGSSLETPNLPSTTFDPTSSSIDPTRLKEATADISPMWSEAALPREMPACQPPAFNPPTINIVHEYPEMSTPSRRGHVRKYSEIDTASTMSSKKLRRQGSLPELHIPVYNPINGGRTFQRSLSTGPIVGPNDMSGSLSAQSSPFLTAASPIMAPLSAPAMAQHPNSFNTAVPPNSQPLPTPITPVMPQTAVPGRSYGYSNLATIPEAPSSAPPHVQWMPINADQHQNQNQQQPQQQQQMEFYPQSAQDLPPIPTSVSAPGTGVQVVKSPLMQQHSPLVQAHSLPNTVPTVQVPGLPHHSHSRHSSINGIPTPTMQVAQLPTQNAATIQQMHQQQQQMHMQQMHDGVNLGMGRPIQPPHVRRSSDSELAFNMGSSVASMLRSSSVPQAHGQNMVRASQVFGTTALPPPPPVATYTHQGVVMGQYADPIGQQHFMAPMPTSPPRKRTVTKRVGMCLKPGPKGKVKSRVNSLDPAAAAAIMAGKSDALLHGDGSMAAVPEEPPVPLVPVTVEEFRNAFTMTAHGTLIPNPELDALTERLMYATDENVVDACFRFCYAIGTEYNKAAEKQSKYFKCCFDECAGVNMRVFMRKSAVDSHVRTHVGYRPFKCEADPECDARFVRKHDRDRHVATTHRNEKSFLCTDCGQNFARSDALLRHRAKRDACKARMMG</sequence>
<evidence type="ECO:0000256" key="5">
    <source>
        <dbReference type="SAM" id="MobiDB-lite"/>
    </source>
</evidence>
<keyword evidence="3" id="KW-0862">Zinc</keyword>
<feature type="compositionally biased region" description="Polar residues" evidence="5">
    <location>
        <begin position="95"/>
        <end position="113"/>
    </location>
</feature>
<protein>
    <recommendedName>
        <fullName evidence="6">C2H2-type domain-containing protein</fullName>
    </recommendedName>
</protein>
<evidence type="ECO:0000256" key="4">
    <source>
        <dbReference type="PROSITE-ProRule" id="PRU00042"/>
    </source>
</evidence>
<keyword evidence="2 4" id="KW-0863">Zinc-finger</keyword>
<reference evidence="7 8" key="1">
    <citation type="journal article" date="2012" name="Eukaryot. Cell">
        <title>Draft genome sequence of CBS 2479, the standard type strain of Trichosporon asahii.</title>
        <authorList>
            <person name="Yang R.Y."/>
            <person name="Li H.T."/>
            <person name="Zhu H."/>
            <person name="Zhou G.P."/>
            <person name="Wang M."/>
            <person name="Wang L."/>
        </authorList>
    </citation>
    <scope>NUCLEOTIDE SEQUENCE [LARGE SCALE GENOMIC DNA]</scope>
    <source>
        <strain evidence="8">ATCC 90039 / CBS 2479 / JCM 2466 / KCTC 7840 / NCYC 2677 / UAMH 7654</strain>
    </source>
</reference>
<accession>J6EYU7</accession>
<dbReference type="Pfam" id="PF00096">
    <property type="entry name" value="zf-C2H2"/>
    <property type="match status" value="1"/>
</dbReference>
<keyword evidence="1" id="KW-0479">Metal-binding</keyword>
<feature type="domain" description="C2H2-type" evidence="6">
    <location>
        <begin position="726"/>
        <end position="753"/>
    </location>
</feature>
<dbReference type="GeneID" id="25986558"/>
<organism evidence="7 8">
    <name type="scientific">Trichosporon asahii var. asahii (strain ATCC 90039 / CBS 2479 / JCM 2466 / KCTC 7840 / NBRC 103889/ NCYC 2677 / UAMH 7654)</name>
    <name type="common">Yeast</name>
    <dbReference type="NCBI Taxonomy" id="1186058"/>
    <lineage>
        <taxon>Eukaryota</taxon>
        <taxon>Fungi</taxon>
        <taxon>Dikarya</taxon>
        <taxon>Basidiomycota</taxon>
        <taxon>Agaricomycotina</taxon>
        <taxon>Tremellomycetes</taxon>
        <taxon>Trichosporonales</taxon>
        <taxon>Trichosporonaceae</taxon>
        <taxon>Trichosporon</taxon>
    </lineage>
</organism>
<dbReference type="PROSITE" id="PS50157">
    <property type="entry name" value="ZINC_FINGER_C2H2_2"/>
    <property type="match status" value="3"/>
</dbReference>
<feature type="domain" description="C2H2-type" evidence="6">
    <location>
        <begin position="665"/>
        <end position="693"/>
    </location>
</feature>
<feature type="region of interest" description="Disordered" evidence="5">
    <location>
        <begin position="82"/>
        <end position="115"/>
    </location>
</feature>
<dbReference type="PANTHER" id="PTHR23235">
    <property type="entry name" value="KRUEPPEL-LIKE TRANSCRIPTION FACTOR"/>
    <property type="match status" value="1"/>
</dbReference>
<feature type="region of interest" description="Disordered" evidence="5">
    <location>
        <begin position="46"/>
        <end position="67"/>
    </location>
</feature>
<dbReference type="InterPro" id="IPR036236">
    <property type="entry name" value="Znf_C2H2_sf"/>
</dbReference>